<gene>
    <name evidence="1" type="ORF">OE88DRAFT_1662422</name>
</gene>
<dbReference type="Proteomes" id="UP000305948">
    <property type="component" value="Unassembled WGS sequence"/>
</dbReference>
<dbReference type="EMBL" id="ML213515">
    <property type="protein sequence ID" value="TFK49768.1"/>
    <property type="molecule type" value="Genomic_DNA"/>
</dbReference>
<sequence>MLPSPMLMADLALIAHGAARESRDYIKIKVPGLFRDTSRKGARLCGLTLHRAKQDRRVHSRKAWVVCYIATLGGGLSLADMEESGPLFERHRRSDVHYLEIRLDRLLLLVDSLFDACILSLQTESDIPVAVEVAYSGAKRCKHRQYRYRGESPRIWNGL</sequence>
<dbReference type="AlphaFoldDB" id="A0A5C3N151"/>
<name>A0A5C3N151_9AGAM</name>
<organism evidence="1 2">
    <name type="scientific">Heliocybe sulcata</name>
    <dbReference type="NCBI Taxonomy" id="5364"/>
    <lineage>
        <taxon>Eukaryota</taxon>
        <taxon>Fungi</taxon>
        <taxon>Dikarya</taxon>
        <taxon>Basidiomycota</taxon>
        <taxon>Agaricomycotina</taxon>
        <taxon>Agaricomycetes</taxon>
        <taxon>Gloeophyllales</taxon>
        <taxon>Gloeophyllaceae</taxon>
        <taxon>Heliocybe</taxon>
    </lineage>
</organism>
<protein>
    <submittedName>
        <fullName evidence="1">Uncharacterized protein</fullName>
    </submittedName>
</protein>
<keyword evidence="2" id="KW-1185">Reference proteome</keyword>
<accession>A0A5C3N151</accession>
<evidence type="ECO:0000313" key="2">
    <source>
        <dbReference type="Proteomes" id="UP000305948"/>
    </source>
</evidence>
<reference evidence="1 2" key="1">
    <citation type="journal article" date="2019" name="Nat. Ecol. Evol.">
        <title>Megaphylogeny resolves global patterns of mushroom evolution.</title>
        <authorList>
            <person name="Varga T."/>
            <person name="Krizsan K."/>
            <person name="Foldi C."/>
            <person name="Dima B."/>
            <person name="Sanchez-Garcia M."/>
            <person name="Sanchez-Ramirez S."/>
            <person name="Szollosi G.J."/>
            <person name="Szarkandi J.G."/>
            <person name="Papp V."/>
            <person name="Albert L."/>
            <person name="Andreopoulos W."/>
            <person name="Angelini C."/>
            <person name="Antonin V."/>
            <person name="Barry K.W."/>
            <person name="Bougher N.L."/>
            <person name="Buchanan P."/>
            <person name="Buyck B."/>
            <person name="Bense V."/>
            <person name="Catcheside P."/>
            <person name="Chovatia M."/>
            <person name="Cooper J."/>
            <person name="Damon W."/>
            <person name="Desjardin D."/>
            <person name="Finy P."/>
            <person name="Geml J."/>
            <person name="Haridas S."/>
            <person name="Hughes K."/>
            <person name="Justo A."/>
            <person name="Karasinski D."/>
            <person name="Kautmanova I."/>
            <person name="Kiss B."/>
            <person name="Kocsube S."/>
            <person name="Kotiranta H."/>
            <person name="LaButti K.M."/>
            <person name="Lechner B.E."/>
            <person name="Liimatainen K."/>
            <person name="Lipzen A."/>
            <person name="Lukacs Z."/>
            <person name="Mihaltcheva S."/>
            <person name="Morgado L.N."/>
            <person name="Niskanen T."/>
            <person name="Noordeloos M.E."/>
            <person name="Ohm R.A."/>
            <person name="Ortiz-Santana B."/>
            <person name="Ovrebo C."/>
            <person name="Racz N."/>
            <person name="Riley R."/>
            <person name="Savchenko A."/>
            <person name="Shiryaev A."/>
            <person name="Soop K."/>
            <person name="Spirin V."/>
            <person name="Szebenyi C."/>
            <person name="Tomsovsky M."/>
            <person name="Tulloss R.E."/>
            <person name="Uehling J."/>
            <person name="Grigoriev I.V."/>
            <person name="Vagvolgyi C."/>
            <person name="Papp T."/>
            <person name="Martin F.M."/>
            <person name="Miettinen O."/>
            <person name="Hibbett D.S."/>
            <person name="Nagy L.G."/>
        </authorList>
    </citation>
    <scope>NUCLEOTIDE SEQUENCE [LARGE SCALE GENOMIC DNA]</scope>
    <source>
        <strain evidence="1 2">OMC1185</strain>
    </source>
</reference>
<proteinExistence type="predicted"/>
<evidence type="ECO:0000313" key="1">
    <source>
        <dbReference type="EMBL" id="TFK49768.1"/>
    </source>
</evidence>